<reference evidence="2" key="1">
    <citation type="submission" date="2020-07" db="EMBL/GenBank/DDBJ databases">
        <title>Vallitalea pronyensis genome.</title>
        <authorList>
            <person name="Postec A."/>
        </authorList>
    </citation>
    <scope>NUCLEOTIDE SEQUENCE</scope>
    <source>
        <strain evidence="2">FatNI3</strain>
    </source>
</reference>
<dbReference type="SUPFAM" id="SSF51658">
    <property type="entry name" value="Xylose isomerase-like"/>
    <property type="match status" value="1"/>
</dbReference>
<dbReference type="RefSeq" id="WP_212695882.1">
    <property type="nucleotide sequence ID" value="NZ_CP058649.1"/>
</dbReference>
<dbReference type="InterPro" id="IPR036237">
    <property type="entry name" value="Xyl_isomerase-like_sf"/>
</dbReference>
<proteinExistence type="predicted"/>
<protein>
    <submittedName>
        <fullName evidence="2">Sugar phosphate isomerase/epimerase</fullName>
    </submittedName>
</protein>
<evidence type="ECO:0000259" key="1">
    <source>
        <dbReference type="Pfam" id="PF01261"/>
    </source>
</evidence>
<keyword evidence="3" id="KW-1185">Reference proteome</keyword>
<dbReference type="PANTHER" id="PTHR12110:SF41">
    <property type="entry name" value="INOSOSE DEHYDRATASE"/>
    <property type="match status" value="1"/>
</dbReference>
<evidence type="ECO:0000313" key="3">
    <source>
        <dbReference type="Proteomes" id="UP000683246"/>
    </source>
</evidence>
<dbReference type="Gene3D" id="3.20.20.150">
    <property type="entry name" value="Divalent-metal-dependent TIM barrel enzymes"/>
    <property type="match status" value="1"/>
</dbReference>
<evidence type="ECO:0000313" key="2">
    <source>
        <dbReference type="EMBL" id="QUI25183.1"/>
    </source>
</evidence>
<sequence length="253" mass="28740">MKIAAQLYSVHQYLGNKEDMRMTFKKVKEMGYDYIQLSGAGYMDQEKADYVASLLKEYNLTICVTHMSYEQLDQELDSLINYHKLWGCNYIGIGSMPTTYRNKEGYSHFATWANSIGSELAKHGLTFVYHNHRFEFERYDGKTGLAILAEGFNDYVQFLLDTYWVQAGGANPVELINQLAGKVDVVHFKDFGIVNDKAIFAEVGSGNLNWNKIIEACQKAGVKYAAVERDSGEVDAFDSLAISRKYLKNTHNL</sequence>
<organism evidence="2 3">
    <name type="scientific">Vallitalea pronyensis</name>
    <dbReference type="NCBI Taxonomy" id="1348613"/>
    <lineage>
        <taxon>Bacteria</taxon>
        <taxon>Bacillati</taxon>
        <taxon>Bacillota</taxon>
        <taxon>Clostridia</taxon>
        <taxon>Lachnospirales</taxon>
        <taxon>Vallitaleaceae</taxon>
        <taxon>Vallitalea</taxon>
    </lineage>
</organism>
<dbReference type="AlphaFoldDB" id="A0A8J8SJ45"/>
<dbReference type="Proteomes" id="UP000683246">
    <property type="component" value="Chromosome"/>
</dbReference>
<dbReference type="InterPro" id="IPR050312">
    <property type="entry name" value="IolE/XylAMocC-like"/>
</dbReference>
<gene>
    <name evidence="2" type="ORF">HZI73_24070</name>
</gene>
<feature type="domain" description="Xylose isomerase-like TIM barrel" evidence="1">
    <location>
        <begin position="24"/>
        <end position="229"/>
    </location>
</feature>
<dbReference type="PANTHER" id="PTHR12110">
    <property type="entry name" value="HYDROXYPYRUVATE ISOMERASE"/>
    <property type="match status" value="1"/>
</dbReference>
<dbReference type="GO" id="GO:0016853">
    <property type="term" value="F:isomerase activity"/>
    <property type="evidence" value="ECO:0007669"/>
    <property type="project" value="UniProtKB-KW"/>
</dbReference>
<dbReference type="KEGG" id="vpy:HZI73_24070"/>
<name>A0A8J8SJ45_9FIRM</name>
<dbReference type="Pfam" id="PF01261">
    <property type="entry name" value="AP_endonuc_2"/>
    <property type="match status" value="1"/>
</dbReference>
<keyword evidence="2" id="KW-0413">Isomerase</keyword>
<accession>A0A8J8SJ45</accession>
<dbReference type="EMBL" id="CP058649">
    <property type="protein sequence ID" value="QUI25183.1"/>
    <property type="molecule type" value="Genomic_DNA"/>
</dbReference>
<dbReference type="InterPro" id="IPR013022">
    <property type="entry name" value="Xyl_isomerase-like_TIM-brl"/>
</dbReference>